<name>A0ABD2WKF1_9HYME</name>
<comment type="caution">
    <text evidence="1">The sequence shown here is derived from an EMBL/GenBank/DDBJ whole genome shotgun (WGS) entry which is preliminary data.</text>
</comment>
<reference evidence="1 2" key="1">
    <citation type="journal article" date="2024" name="bioRxiv">
        <title>A reference genome for Trichogramma kaykai: A tiny desert-dwelling parasitoid wasp with competing sex-ratio distorters.</title>
        <authorList>
            <person name="Culotta J."/>
            <person name="Lindsey A.R."/>
        </authorList>
    </citation>
    <scope>NUCLEOTIDE SEQUENCE [LARGE SCALE GENOMIC DNA]</scope>
    <source>
        <strain evidence="1 2">KSX58</strain>
    </source>
</reference>
<dbReference type="EMBL" id="JBJJXI010000101">
    <property type="protein sequence ID" value="KAL3392952.1"/>
    <property type="molecule type" value="Genomic_DNA"/>
</dbReference>
<proteinExistence type="predicted"/>
<accession>A0ABD2WKF1</accession>
<evidence type="ECO:0008006" key="3">
    <source>
        <dbReference type="Google" id="ProtNLM"/>
    </source>
</evidence>
<sequence>MEEMMSLDVCDGDYLGAYRRFLEHFVANVCDHEDQLPVKMGRRDVRECELTGEIADISLQHLNQRLPSFLPYLRLRLSPCLLLPRSLSLSS</sequence>
<evidence type="ECO:0000313" key="2">
    <source>
        <dbReference type="Proteomes" id="UP001627154"/>
    </source>
</evidence>
<keyword evidence="2" id="KW-1185">Reference proteome</keyword>
<organism evidence="1 2">
    <name type="scientific">Trichogramma kaykai</name>
    <dbReference type="NCBI Taxonomy" id="54128"/>
    <lineage>
        <taxon>Eukaryota</taxon>
        <taxon>Metazoa</taxon>
        <taxon>Ecdysozoa</taxon>
        <taxon>Arthropoda</taxon>
        <taxon>Hexapoda</taxon>
        <taxon>Insecta</taxon>
        <taxon>Pterygota</taxon>
        <taxon>Neoptera</taxon>
        <taxon>Endopterygota</taxon>
        <taxon>Hymenoptera</taxon>
        <taxon>Apocrita</taxon>
        <taxon>Proctotrupomorpha</taxon>
        <taxon>Chalcidoidea</taxon>
        <taxon>Trichogrammatidae</taxon>
        <taxon>Trichogramma</taxon>
    </lineage>
</organism>
<dbReference type="Proteomes" id="UP001627154">
    <property type="component" value="Unassembled WGS sequence"/>
</dbReference>
<dbReference type="AlphaFoldDB" id="A0ABD2WKF1"/>
<protein>
    <recommendedName>
        <fullName evidence="3">MCM N-terminal domain-containing protein</fullName>
    </recommendedName>
</protein>
<evidence type="ECO:0000313" key="1">
    <source>
        <dbReference type="EMBL" id="KAL3392952.1"/>
    </source>
</evidence>
<gene>
    <name evidence="1" type="ORF">TKK_012645</name>
</gene>